<feature type="compositionally biased region" description="Polar residues" evidence="1">
    <location>
        <begin position="184"/>
        <end position="193"/>
    </location>
</feature>
<feature type="region of interest" description="Disordered" evidence="1">
    <location>
        <begin position="184"/>
        <end position="219"/>
    </location>
</feature>
<gene>
    <name evidence="2" type="primary">orf238</name>
</gene>
<geneLocation type="chloroplast" evidence="2"/>
<keyword evidence="2" id="KW-0150">Chloroplast</keyword>
<evidence type="ECO:0000256" key="1">
    <source>
        <dbReference type="SAM" id="MobiDB-lite"/>
    </source>
</evidence>
<keyword evidence="2" id="KW-0934">Plastid</keyword>
<accession>A0A386B194</accession>
<reference evidence="2" key="1">
    <citation type="submission" date="2018-07" db="EMBL/GenBank/DDBJ databases">
        <authorList>
            <person name="Quirk P.G."/>
            <person name="Krulwich T.A."/>
        </authorList>
    </citation>
    <scope>NUCLEOTIDE SEQUENCE</scope>
</reference>
<organism evidence="2">
    <name type="scientific">Rhipiliopsis peltata</name>
    <dbReference type="NCBI Taxonomy" id="2320810"/>
    <lineage>
        <taxon>Eukaryota</taxon>
        <taxon>Viridiplantae</taxon>
        <taxon>Chlorophyta</taxon>
        <taxon>core chlorophytes</taxon>
        <taxon>Ulvophyceae</taxon>
        <taxon>TCBD clade</taxon>
        <taxon>Bryopsidales</taxon>
        <taxon>Halimedineae</taxon>
        <taxon>Halimedaceae</taxon>
        <taxon>Rhipiliopsideae</taxon>
        <taxon>Rhipiliopsis</taxon>
    </lineage>
</organism>
<dbReference type="GeneID" id="38279452"/>
<dbReference type="AlphaFoldDB" id="A0A386B194"/>
<dbReference type="RefSeq" id="YP_009519482.1">
    <property type="nucleotide sequence ID" value="NC_039526.1"/>
</dbReference>
<sequence>MLIFEKGVYFYCNIEKNKSVSLTRIFYVLCSYFVKQYMRLIFFDPDFLIIMRQSMKKGMKYDFLDLLTYAGDTNAKGYPTKLSFNELEEKVTCIWSEYHMGDRYIRDSFVFGKAFHQEIKKAKQKAQKALRQVPTYPEIISKRKSKRRDISLFYLGLQKDLQGICDSLNEGYCAAQGFPMPASSNIATSPTASKQKDEKSKLHVSVQSDPPGGSKFGFSPTKPVLNPPVFWGILVCLF</sequence>
<dbReference type="EMBL" id="MH591110">
    <property type="protein sequence ID" value="AYC65474.1"/>
    <property type="molecule type" value="Genomic_DNA"/>
</dbReference>
<evidence type="ECO:0000313" key="2">
    <source>
        <dbReference type="EMBL" id="AYC65474.1"/>
    </source>
</evidence>
<proteinExistence type="predicted"/>
<name>A0A386B194_9CHLO</name>
<protein>
    <submittedName>
        <fullName evidence="2">Uncharacterized protein</fullName>
    </submittedName>
</protein>
<reference evidence="2" key="2">
    <citation type="journal article" date="2019" name="Mol. Phylogenet. Evol.">
        <title>Reassessment of the classification of bryopsidales (chlorophyta) based on chloroplast phylogenomic analyses.</title>
        <authorList>
            <person name="Cremen M.C."/>
            <person name="Leliaert F."/>
            <person name="West J."/>
            <person name="Lam D.W."/>
            <person name="Shimada S."/>
            <person name="Lopez-Bautista J.M."/>
            <person name="Verbruggen H."/>
        </authorList>
    </citation>
    <scope>NUCLEOTIDE SEQUENCE</scope>
</reference>